<dbReference type="PANTHER" id="PTHR10209:SF885">
    <property type="entry name" value="2OG-FE(II) OXYGENASE FAMILY, PUTATIVE (AFU_ORTHOLOGUE AFUA_2G00750)-RELATED"/>
    <property type="match status" value="1"/>
</dbReference>
<protein>
    <submittedName>
        <fullName evidence="7">GA2ox7</fullName>
    </submittedName>
</protein>
<evidence type="ECO:0000313" key="7">
    <source>
        <dbReference type="EMBL" id="AHW42457.1"/>
    </source>
</evidence>
<dbReference type="Gene3D" id="2.60.120.330">
    <property type="entry name" value="B-lactam Antibiotic, Isopenicillin N Synthase, Chain"/>
    <property type="match status" value="1"/>
</dbReference>
<sequence length="398" mass="45825">MNHTHHQPLSFNCPLWPKISYENLQAALRLIFSRAGEFSKMGFESLEIDPAFIVLPENRPKTKHCDFTGDQIPLIDLSPLNSTWTETNLDSLVTQIRAACRDWGFFQVINHGVPPDLLQTLQSEAAKFFSLPLQEKSKVRRNFDNPFGYYDTELTKNVRDWKEVFDFTCRGITYLPASSDLDSHETIALTNQWPEDPPRLREACEKYADAVEKLSFRLLELISLSLGLPAEYFNSKFEDHTSFLRLNHYPPCPVPELALGVSRHKDVGGLTVLAQDEVGGLQVRRKDGEWIGVKPVPNSFVINVGDCMQVWSNDKYESVEHRVVVNDKRERFSIPLFFNPSQHVMLGPVPELVNEENPPRYKEFNWGKFYKRRGESNFKHLGTENLQIHHFYISPNSS</sequence>
<dbReference type="PANTHER" id="PTHR10209">
    <property type="entry name" value="OXIDOREDUCTASE, 2OG-FE II OXYGENASE FAMILY PROTEIN"/>
    <property type="match status" value="1"/>
</dbReference>
<comment type="similarity">
    <text evidence="1">Belongs to the iron/ascorbate-dependent oxidoreductase family.</text>
</comment>
<dbReference type="Pfam" id="PF03171">
    <property type="entry name" value="2OG-FeII_Oxy"/>
    <property type="match status" value="1"/>
</dbReference>
<evidence type="ECO:0000256" key="1">
    <source>
        <dbReference type="ARBA" id="ARBA00008056"/>
    </source>
</evidence>
<proteinExistence type="evidence at transcript level"/>
<evidence type="ECO:0000256" key="2">
    <source>
        <dbReference type="ARBA" id="ARBA00022723"/>
    </source>
</evidence>
<organism evidence="7">
    <name type="scientific">Pinus tabuliformis</name>
    <name type="common">Chinese red pine</name>
    <name type="synonym">Pinus leucosperma</name>
    <dbReference type="NCBI Taxonomy" id="88731"/>
    <lineage>
        <taxon>Eukaryota</taxon>
        <taxon>Viridiplantae</taxon>
        <taxon>Streptophyta</taxon>
        <taxon>Embryophyta</taxon>
        <taxon>Tracheophyta</taxon>
        <taxon>Spermatophyta</taxon>
        <taxon>Pinopsida</taxon>
        <taxon>Pinidae</taxon>
        <taxon>Conifers I</taxon>
        <taxon>Pinales</taxon>
        <taxon>Pinaceae</taxon>
        <taxon>Pinus</taxon>
        <taxon>Pinus subgen. Pinus</taxon>
    </lineage>
</organism>
<dbReference type="PRINTS" id="PR00682">
    <property type="entry name" value="IPNSYNTHASE"/>
</dbReference>
<keyword evidence="3" id="KW-0560">Oxidoreductase</keyword>
<reference evidence="7" key="1">
    <citation type="submission" date="2014-01" db="EMBL/GenBank/DDBJ databases">
        <title>Isolation and expression analysis of gibberellin metabolism genes in developing male and female cones of Pinus tabuliformis.</title>
        <authorList>
            <person name="Niu S."/>
            <person name="Li W."/>
            <person name="Chen X."/>
        </authorList>
    </citation>
    <scope>NUCLEOTIDE SEQUENCE</scope>
</reference>
<dbReference type="AlphaFoldDB" id="X5CAB9"/>
<feature type="domain" description="Non-haem dioxygenase N-terminal" evidence="6">
    <location>
        <begin position="72"/>
        <end position="195"/>
    </location>
</feature>
<keyword evidence="4" id="KW-0408">Iron</keyword>
<dbReference type="FunFam" id="2.60.120.330:FF:000012">
    <property type="entry name" value="Gibberellin 20 oxidase 1"/>
    <property type="match status" value="1"/>
</dbReference>
<name>X5CAB9_PINTB</name>
<dbReference type="EMBL" id="KJ158973">
    <property type="protein sequence ID" value="AHW42457.1"/>
    <property type="molecule type" value="mRNA"/>
</dbReference>
<feature type="domain" description="Isopenicillin N synthase-like Fe(2+) 2OG dioxygenase" evidence="5">
    <location>
        <begin position="242"/>
        <end position="340"/>
    </location>
</feature>
<dbReference type="GO" id="GO:0016491">
    <property type="term" value="F:oxidoreductase activity"/>
    <property type="evidence" value="ECO:0007669"/>
    <property type="project" value="UniProtKB-KW"/>
</dbReference>
<accession>X5CAB9</accession>
<evidence type="ECO:0000256" key="4">
    <source>
        <dbReference type="ARBA" id="ARBA00023004"/>
    </source>
</evidence>
<dbReference type="InterPro" id="IPR027443">
    <property type="entry name" value="IPNS-like_sf"/>
</dbReference>
<dbReference type="Pfam" id="PF14226">
    <property type="entry name" value="DIOX_N"/>
    <property type="match status" value="1"/>
</dbReference>
<dbReference type="SUPFAM" id="SSF51197">
    <property type="entry name" value="Clavaminate synthase-like"/>
    <property type="match status" value="1"/>
</dbReference>
<dbReference type="InterPro" id="IPR044861">
    <property type="entry name" value="IPNS-like_FE2OG_OXY"/>
</dbReference>
<dbReference type="GO" id="GO:0046872">
    <property type="term" value="F:metal ion binding"/>
    <property type="evidence" value="ECO:0007669"/>
    <property type="project" value="UniProtKB-KW"/>
</dbReference>
<dbReference type="InterPro" id="IPR026992">
    <property type="entry name" value="DIOX_N"/>
</dbReference>
<evidence type="ECO:0000259" key="6">
    <source>
        <dbReference type="Pfam" id="PF14226"/>
    </source>
</evidence>
<keyword evidence="2" id="KW-0479">Metal-binding</keyword>
<evidence type="ECO:0000256" key="3">
    <source>
        <dbReference type="ARBA" id="ARBA00023002"/>
    </source>
</evidence>
<evidence type="ECO:0000259" key="5">
    <source>
        <dbReference type="Pfam" id="PF03171"/>
    </source>
</evidence>